<evidence type="ECO:0000256" key="1">
    <source>
        <dbReference type="ARBA" id="ARBA00009232"/>
    </source>
</evidence>
<dbReference type="NCBIfam" id="NF002003">
    <property type="entry name" value="PRK00802.1-3"/>
    <property type="match status" value="1"/>
</dbReference>
<comment type="similarity">
    <text evidence="1 5">Belongs to the DNA glycosylase MPG family.</text>
</comment>
<keyword evidence="7" id="KW-1185">Reference proteome</keyword>
<reference evidence="6 7" key="1">
    <citation type="submission" date="2019-12" db="EMBL/GenBank/DDBJ databases">
        <title>Nocardia sp. nov. ET3-3 isolated from soil.</title>
        <authorList>
            <person name="Kanchanasin P."/>
            <person name="Tanasupawat S."/>
            <person name="Yuki M."/>
            <person name="Kudo T."/>
        </authorList>
    </citation>
    <scope>NUCLEOTIDE SEQUENCE [LARGE SCALE GENOMIC DNA]</scope>
    <source>
        <strain evidence="6 7">ET3-3</strain>
    </source>
</reference>
<dbReference type="SUPFAM" id="SSF50486">
    <property type="entry name" value="FMT C-terminal domain-like"/>
    <property type="match status" value="1"/>
</dbReference>
<dbReference type="HAMAP" id="MF_00527">
    <property type="entry name" value="3MGH"/>
    <property type="match status" value="1"/>
</dbReference>
<dbReference type="Pfam" id="PF02245">
    <property type="entry name" value="Pur_DNA_glyco"/>
    <property type="match status" value="1"/>
</dbReference>
<name>A0A7K1V911_9NOCA</name>
<evidence type="ECO:0000256" key="5">
    <source>
        <dbReference type="HAMAP-Rule" id="MF_00527"/>
    </source>
</evidence>
<protein>
    <recommendedName>
        <fullName evidence="5">Putative 3-methyladenine DNA glycosylase</fullName>
        <ecNumber evidence="5">3.2.2.-</ecNumber>
    </recommendedName>
</protein>
<dbReference type="PANTHER" id="PTHR10429:SF0">
    <property type="entry name" value="DNA-3-METHYLADENINE GLYCOSYLASE"/>
    <property type="match status" value="1"/>
</dbReference>
<evidence type="ECO:0000313" key="6">
    <source>
        <dbReference type="EMBL" id="MVU83066.1"/>
    </source>
</evidence>
<dbReference type="GO" id="GO:0003677">
    <property type="term" value="F:DNA binding"/>
    <property type="evidence" value="ECO:0007669"/>
    <property type="project" value="InterPro"/>
</dbReference>
<evidence type="ECO:0000256" key="3">
    <source>
        <dbReference type="ARBA" id="ARBA00022801"/>
    </source>
</evidence>
<accession>A0A7K1V911</accession>
<evidence type="ECO:0000256" key="2">
    <source>
        <dbReference type="ARBA" id="ARBA00022763"/>
    </source>
</evidence>
<dbReference type="EC" id="3.2.2.-" evidence="5"/>
<sequence>MGAEELAVEPLRAARRLLGGTLRSGSVGMRIVEVEAYGGDPGGPWPDPAAHSHRGPTPRNSVMFGPPGVLYVYFSYGMHTCVNVTSGPDGIASAVLIRAGEIIEGLDTVRARRPAAKTDADLARGPGNVGSALAIGLDDYGTRLFDPAAAIRLELGPEITDVAAISSGPRVGVSLAADLPWRLWLPDSAAVSAYRRSPRAPKLDRSA</sequence>
<dbReference type="EMBL" id="WRPP01000012">
    <property type="protein sequence ID" value="MVU83066.1"/>
    <property type="molecule type" value="Genomic_DNA"/>
</dbReference>
<dbReference type="GO" id="GO:0006284">
    <property type="term" value="P:base-excision repair"/>
    <property type="evidence" value="ECO:0007669"/>
    <property type="project" value="InterPro"/>
</dbReference>
<dbReference type="PANTHER" id="PTHR10429">
    <property type="entry name" value="DNA-3-METHYLADENINE GLYCOSYLASE"/>
    <property type="match status" value="1"/>
</dbReference>
<dbReference type="InterPro" id="IPR003180">
    <property type="entry name" value="MPG"/>
</dbReference>
<dbReference type="Gene3D" id="3.10.300.10">
    <property type="entry name" value="Methylpurine-DNA glycosylase (MPG)"/>
    <property type="match status" value="1"/>
</dbReference>
<keyword evidence="2 5" id="KW-0227">DNA damage</keyword>
<dbReference type="AlphaFoldDB" id="A0A7K1V911"/>
<keyword evidence="4 5" id="KW-0234">DNA repair</keyword>
<gene>
    <name evidence="6" type="ORF">GPX89_38240</name>
</gene>
<dbReference type="RefSeq" id="WP_328602784.1">
    <property type="nucleotide sequence ID" value="NZ_WRPP01000012.1"/>
</dbReference>
<evidence type="ECO:0000256" key="4">
    <source>
        <dbReference type="ARBA" id="ARBA00023204"/>
    </source>
</evidence>
<evidence type="ECO:0000313" key="7">
    <source>
        <dbReference type="Proteomes" id="UP000466794"/>
    </source>
</evidence>
<organism evidence="6 7">
    <name type="scientific">Nocardia terrae</name>
    <dbReference type="NCBI Taxonomy" id="2675851"/>
    <lineage>
        <taxon>Bacteria</taxon>
        <taxon>Bacillati</taxon>
        <taxon>Actinomycetota</taxon>
        <taxon>Actinomycetes</taxon>
        <taxon>Mycobacteriales</taxon>
        <taxon>Nocardiaceae</taxon>
        <taxon>Nocardia</taxon>
    </lineage>
</organism>
<dbReference type="Proteomes" id="UP000466794">
    <property type="component" value="Unassembled WGS sequence"/>
</dbReference>
<comment type="caution">
    <text evidence="6">The sequence shown here is derived from an EMBL/GenBank/DDBJ whole genome shotgun (WGS) entry which is preliminary data.</text>
</comment>
<proteinExistence type="inferred from homology"/>
<dbReference type="CDD" id="cd00540">
    <property type="entry name" value="AAG"/>
    <property type="match status" value="1"/>
</dbReference>
<keyword evidence="3 5" id="KW-0378">Hydrolase</keyword>
<dbReference type="GO" id="GO:0003905">
    <property type="term" value="F:alkylbase DNA N-glycosylase activity"/>
    <property type="evidence" value="ECO:0007669"/>
    <property type="project" value="InterPro"/>
</dbReference>
<dbReference type="NCBIfam" id="TIGR00567">
    <property type="entry name" value="3mg"/>
    <property type="match status" value="1"/>
</dbReference>
<dbReference type="InterPro" id="IPR011034">
    <property type="entry name" value="Formyl_transferase-like_C_sf"/>
</dbReference>
<keyword evidence="6" id="KW-0326">Glycosidase</keyword>
<dbReference type="InterPro" id="IPR036995">
    <property type="entry name" value="MPG_sf"/>
</dbReference>